<feature type="region of interest" description="Disordered" evidence="1">
    <location>
        <begin position="178"/>
        <end position="202"/>
    </location>
</feature>
<dbReference type="WBParaSite" id="ECPE_0000102901-mRNA-1">
    <property type="protein sequence ID" value="ECPE_0000102901-mRNA-1"/>
    <property type="gene ID" value="ECPE_0000102901"/>
</dbReference>
<reference evidence="2" key="1">
    <citation type="submission" date="2016-06" db="UniProtKB">
        <authorList>
            <consortium name="WormBaseParasite"/>
        </authorList>
    </citation>
    <scope>IDENTIFICATION</scope>
</reference>
<sequence>LNTRTDGHSDENPLNSFETSDPAKESEPARTVKDIDPGQLTGTSTYNLRRKTVSHPTTTTAAALPERSSVLPTVPEQTGDVQRLHFDDVRNPPRGVAGVKIALSIKAERSTGSRAAADFALYFWMVQYGLTATERSIDTYSSYSLRRTAHSRALTRIQSRSEHSALTISAIPTPATLRASNAESPDTRRVKREVEVGSGERR</sequence>
<evidence type="ECO:0000256" key="1">
    <source>
        <dbReference type="SAM" id="MobiDB-lite"/>
    </source>
</evidence>
<protein>
    <submittedName>
        <fullName evidence="2">Uncharacterized protein</fullName>
    </submittedName>
</protein>
<feature type="region of interest" description="Disordered" evidence="1">
    <location>
        <begin position="1"/>
        <end position="44"/>
    </location>
</feature>
<accession>A0A183A244</accession>
<dbReference type="AlphaFoldDB" id="A0A183A244"/>
<feature type="compositionally biased region" description="Basic and acidic residues" evidence="1">
    <location>
        <begin position="21"/>
        <end position="36"/>
    </location>
</feature>
<proteinExistence type="predicted"/>
<organism evidence="2">
    <name type="scientific">Echinostoma caproni</name>
    <dbReference type="NCBI Taxonomy" id="27848"/>
    <lineage>
        <taxon>Eukaryota</taxon>
        <taxon>Metazoa</taxon>
        <taxon>Spiralia</taxon>
        <taxon>Lophotrochozoa</taxon>
        <taxon>Platyhelminthes</taxon>
        <taxon>Trematoda</taxon>
        <taxon>Digenea</taxon>
        <taxon>Plagiorchiida</taxon>
        <taxon>Echinostomata</taxon>
        <taxon>Echinostomatoidea</taxon>
        <taxon>Echinostomatidae</taxon>
        <taxon>Echinostoma</taxon>
    </lineage>
</organism>
<evidence type="ECO:0000313" key="2">
    <source>
        <dbReference type="WBParaSite" id="ECPE_0000102901-mRNA-1"/>
    </source>
</evidence>
<feature type="compositionally biased region" description="Basic and acidic residues" evidence="1">
    <location>
        <begin position="1"/>
        <end position="11"/>
    </location>
</feature>
<name>A0A183A244_9TREM</name>
<feature type="compositionally biased region" description="Basic and acidic residues" evidence="1">
    <location>
        <begin position="185"/>
        <end position="202"/>
    </location>
</feature>